<dbReference type="Proteomes" id="UP001359485">
    <property type="component" value="Unassembled WGS sequence"/>
</dbReference>
<sequence length="110" mass="12825">MKARERERDTNAKCQRTGKIFQQNSDRSKTESPLPWEAIHVKFRRTADDFWKLESPGPNQKQNPRHPGREQIKEIYLIKRPRVRGGGKKMQQEQMLSLLLLLLGGSSRAN</sequence>
<feature type="region of interest" description="Disordered" evidence="1">
    <location>
        <begin position="1"/>
        <end position="33"/>
    </location>
</feature>
<evidence type="ECO:0000313" key="3">
    <source>
        <dbReference type="Proteomes" id="UP001359485"/>
    </source>
</evidence>
<organism evidence="2 3">
    <name type="scientific">Polyplax serrata</name>
    <name type="common">Common mouse louse</name>
    <dbReference type="NCBI Taxonomy" id="468196"/>
    <lineage>
        <taxon>Eukaryota</taxon>
        <taxon>Metazoa</taxon>
        <taxon>Ecdysozoa</taxon>
        <taxon>Arthropoda</taxon>
        <taxon>Hexapoda</taxon>
        <taxon>Insecta</taxon>
        <taxon>Pterygota</taxon>
        <taxon>Neoptera</taxon>
        <taxon>Paraneoptera</taxon>
        <taxon>Psocodea</taxon>
        <taxon>Troctomorpha</taxon>
        <taxon>Phthiraptera</taxon>
        <taxon>Anoplura</taxon>
        <taxon>Polyplacidae</taxon>
        <taxon>Polyplax</taxon>
    </lineage>
</organism>
<feature type="region of interest" description="Disordered" evidence="1">
    <location>
        <begin position="52"/>
        <end position="71"/>
    </location>
</feature>
<dbReference type="EMBL" id="JAWJWF010000004">
    <property type="protein sequence ID" value="KAK6634014.1"/>
    <property type="molecule type" value="Genomic_DNA"/>
</dbReference>
<gene>
    <name evidence="2" type="ORF">RUM44_004621</name>
</gene>
<protein>
    <submittedName>
        <fullName evidence="2">Uncharacterized protein</fullName>
    </submittedName>
</protein>
<evidence type="ECO:0000313" key="2">
    <source>
        <dbReference type="EMBL" id="KAK6634014.1"/>
    </source>
</evidence>
<accession>A0ABR1B3C4</accession>
<comment type="caution">
    <text evidence="2">The sequence shown here is derived from an EMBL/GenBank/DDBJ whole genome shotgun (WGS) entry which is preliminary data.</text>
</comment>
<proteinExistence type="predicted"/>
<evidence type="ECO:0000256" key="1">
    <source>
        <dbReference type="SAM" id="MobiDB-lite"/>
    </source>
</evidence>
<reference evidence="2 3" key="1">
    <citation type="submission" date="2023-09" db="EMBL/GenBank/DDBJ databases">
        <title>Genomes of two closely related lineages of the louse Polyplax serrata with different host specificities.</title>
        <authorList>
            <person name="Martinu J."/>
            <person name="Tarabai H."/>
            <person name="Stefka J."/>
            <person name="Hypsa V."/>
        </authorList>
    </citation>
    <scope>NUCLEOTIDE SEQUENCE [LARGE SCALE GENOMIC DNA]</scope>
    <source>
        <strain evidence="2">98ZLc_SE</strain>
    </source>
</reference>
<feature type="compositionally biased region" description="Basic and acidic residues" evidence="1">
    <location>
        <begin position="1"/>
        <end position="11"/>
    </location>
</feature>
<keyword evidence="3" id="KW-1185">Reference proteome</keyword>
<name>A0ABR1B3C4_POLSC</name>